<dbReference type="AlphaFoldDB" id="A0A1C3XM67"/>
<sequence length="106" mass="11733">MDPVCYKAWAETRDKQEAGPTGHDFQVWPLGCELCSAKARQGAIALNRDNLDPIFVAMNNAMPYRPGTEPITFSIGYSDIVELLLKAPSRKFNVAQGTWNTDVSKS</sequence>
<name>A0A1C3XM67_9BRAD</name>
<reference evidence="1 2" key="1">
    <citation type="submission" date="2016-08" db="EMBL/GenBank/DDBJ databases">
        <authorList>
            <person name="Seilhamer J.J."/>
        </authorList>
    </citation>
    <scope>NUCLEOTIDE SEQUENCE [LARGE SCALE GENOMIC DNA]</scope>
    <source>
        <strain evidence="1 2">CCBAU 10071</strain>
    </source>
</reference>
<gene>
    <name evidence="1" type="ORF">GA0061099_104812</name>
</gene>
<evidence type="ECO:0000313" key="1">
    <source>
        <dbReference type="EMBL" id="SCB53084.1"/>
    </source>
</evidence>
<dbReference type="Proteomes" id="UP000183174">
    <property type="component" value="Unassembled WGS sequence"/>
</dbReference>
<proteinExistence type="predicted"/>
<organism evidence="1 2">
    <name type="scientific">Bradyrhizobium yuanmingense</name>
    <dbReference type="NCBI Taxonomy" id="108015"/>
    <lineage>
        <taxon>Bacteria</taxon>
        <taxon>Pseudomonadati</taxon>
        <taxon>Pseudomonadota</taxon>
        <taxon>Alphaproteobacteria</taxon>
        <taxon>Hyphomicrobiales</taxon>
        <taxon>Nitrobacteraceae</taxon>
        <taxon>Bradyrhizobium</taxon>
    </lineage>
</organism>
<evidence type="ECO:0000313" key="2">
    <source>
        <dbReference type="Proteomes" id="UP000183174"/>
    </source>
</evidence>
<accession>A0A1C3XM67</accession>
<dbReference type="EMBL" id="FMAE01000048">
    <property type="protein sequence ID" value="SCB53084.1"/>
    <property type="molecule type" value="Genomic_DNA"/>
</dbReference>
<protein>
    <submittedName>
        <fullName evidence="1">Uncharacterized protein</fullName>
    </submittedName>
</protein>